<protein>
    <submittedName>
        <fullName evidence="1">Uncharacterized protein</fullName>
    </submittedName>
</protein>
<gene>
    <name evidence="1" type="primary">ORF132395</name>
</gene>
<reference evidence="1" key="1">
    <citation type="submission" date="2014-12" db="EMBL/GenBank/DDBJ databases">
        <title>Insight into the proteome of Arion vulgaris.</title>
        <authorList>
            <person name="Aradska J."/>
            <person name="Bulat T."/>
            <person name="Smidak R."/>
            <person name="Sarate P."/>
            <person name="Gangsoo J."/>
            <person name="Sialana F."/>
            <person name="Bilban M."/>
            <person name="Lubec G."/>
        </authorList>
    </citation>
    <scope>NUCLEOTIDE SEQUENCE</scope>
    <source>
        <tissue evidence="1">Skin</tissue>
    </source>
</reference>
<name>A0A0B7ARP6_9EUPU</name>
<dbReference type="AlphaFoldDB" id="A0A0B7ARP6"/>
<evidence type="ECO:0000313" key="1">
    <source>
        <dbReference type="EMBL" id="CEK82585.1"/>
    </source>
</evidence>
<sequence length="78" mass="7858">MVKPAHFLSGTVRYPFPPAGPYAESINGTVGGYPGFNPAVGIHSTTDLPAVSHGGVILAAAADSGNHVGKPENPSPVH</sequence>
<organism evidence="1">
    <name type="scientific">Arion vulgaris</name>
    <dbReference type="NCBI Taxonomy" id="1028688"/>
    <lineage>
        <taxon>Eukaryota</taxon>
        <taxon>Metazoa</taxon>
        <taxon>Spiralia</taxon>
        <taxon>Lophotrochozoa</taxon>
        <taxon>Mollusca</taxon>
        <taxon>Gastropoda</taxon>
        <taxon>Heterobranchia</taxon>
        <taxon>Euthyneura</taxon>
        <taxon>Panpulmonata</taxon>
        <taxon>Eupulmonata</taxon>
        <taxon>Stylommatophora</taxon>
        <taxon>Helicina</taxon>
        <taxon>Arionoidea</taxon>
        <taxon>Arionidae</taxon>
        <taxon>Arion</taxon>
    </lineage>
</organism>
<accession>A0A0B7ARP6</accession>
<dbReference type="EMBL" id="HACG01035720">
    <property type="protein sequence ID" value="CEK82585.1"/>
    <property type="molecule type" value="Transcribed_RNA"/>
</dbReference>
<proteinExistence type="predicted"/>